<accession>A0A1G8K113</accession>
<dbReference type="RefSeq" id="WP_084307418.1">
    <property type="nucleotide sequence ID" value="NZ_FNDG01000015.1"/>
</dbReference>
<dbReference type="EMBL" id="FNDG01000015">
    <property type="protein sequence ID" value="SDI37121.1"/>
    <property type="molecule type" value="Genomic_DNA"/>
</dbReference>
<protein>
    <submittedName>
        <fullName evidence="2">Phage major capsid protein, P2 family</fullName>
    </submittedName>
</protein>
<proteinExistence type="predicted"/>
<sequence length="350" mass="38671">MRKETRQAFRAYQSQVAKLNGADDATEKFNVEPSVHQKLETAIQESNALLGRINIIGVDEQTGEALQIGVNGPVASRTNTKGGKRRNPGERHKLTKDSYACVQTNFDTSFLYATVDQWAKFPDFQVRLSNAIVTRQGLDRITIGFHGKEVAVDTDIEANPMLEDVNIGWLEKIRTKAPDRVLEEGVAGSGKIVVGKGGDYKTLDGIVFDAVQLLEPWHRNHPDLVVLVSRGLLHAKLLKAVEKGGDSNVEENAAQEVVSRARLGGLPIVDAPFFPEGTILITTLANLSIYWQEKTRRRLVRDEPDYDRIADYQSVNEAYVVEDFGLVALVENIERAPEPDDEPAAEAAEG</sequence>
<organism evidence="2 3">
    <name type="scientific">Phytopseudomonas flavescens</name>
    <dbReference type="NCBI Taxonomy" id="29435"/>
    <lineage>
        <taxon>Bacteria</taxon>
        <taxon>Pseudomonadati</taxon>
        <taxon>Pseudomonadota</taxon>
        <taxon>Gammaproteobacteria</taxon>
        <taxon>Pseudomonadales</taxon>
        <taxon>Pseudomonadaceae</taxon>
        <taxon>Phytopseudomonas</taxon>
    </lineage>
</organism>
<evidence type="ECO:0000313" key="3">
    <source>
        <dbReference type="Proteomes" id="UP000198606"/>
    </source>
</evidence>
<name>A0A1G8K113_9GAMM</name>
<dbReference type="Proteomes" id="UP000198606">
    <property type="component" value="Unassembled WGS sequence"/>
</dbReference>
<feature type="region of interest" description="Disordered" evidence="1">
    <location>
        <begin position="73"/>
        <end position="92"/>
    </location>
</feature>
<dbReference type="InterPro" id="IPR006441">
    <property type="entry name" value="Phage_P2_GpN"/>
</dbReference>
<dbReference type="NCBIfam" id="TIGR01551">
    <property type="entry name" value="major_capsid_P2"/>
    <property type="match status" value="1"/>
</dbReference>
<evidence type="ECO:0000256" key="1">
    <source>
        <dbReference type="SAM" id="MobiDB-lite"/>
    </source>
</evidence>
<reference evidence="2 3" key="1">
    <citation type="submission" date="2016-10" db="EMBL/GenBank/DDBJ databases">
        <authorList>
            <person name="de Groot N.N."/>
        </authorList>
    </citation>
    <scope>NUCLEOTIDE SEQUENCE [LARGE SCALE GENOMIC DNA]</scope>
    <source>
        <strain evidence="2 3">LMG 18387</strain>
    </source>
</reference>
<dbReference type="AlphaFoldDB" id="A0A1G8K113"/>
<dbReference type="Pfam" id="PF05125">
    <property type="entry name" value="Phage_cap_P2"/>
    <property type="match status" value="1"/>
</dbReference>
<dbReference type="STRING" id="29435.SAMN05216588_115130"/>
<gene>
    <name evidence="2" type="ORF">SAMN05216588_115130</name>
</gene>
<evidence type="ECO:0000313" key="2">
    <source>
        <dbReference type="EMBL" id="SDI37121.1"/>
    </source>
</evidence>